<keyword evidence="3" id="KW-1185">Reference proteome</keyword>
<dbReference type="EMBL" id="FMSV02000078">
    <property type="protein sequence ID" value="SEH04673.1"/>
    <property type="molecule type" value="Genomic_DNA"/>
</dbReference>
<keyword evidence="1" id="KW-1133">Transmembrane helix</keyword>
<organism evidence="2 3">
    <name type="scientific">Candidatus Venteria ishoeyi</name>
    <dbReference type="NCBI Taxonomy" id="1899563"/>
    <lineage>
        <taxon>Bacteria</taxon>
        <taxon>Pseudomonadati</taxon>
        <taxon>Pseudomonadota</taxon>
        <taxon>Gammaproteobacteria</taxon>
        <taxon>Thiotrichales</taxon>
        <taxon>Thiotrichaceae</taxon>
        <taxon>Venteria</taxon>
    </lineage>
</organism>
<dbReference type="Pfam" id="PF10981">
    <property type="entry name" value="DUF2788"/>
    <property type="match status" value="1"/>
</dbReference>
<feature type="transmembrane region" description="Helical" evidence="1">
    <location>
        <begin position="41"/>
        <end position="59"/>
    </location>
</feature>
<evidence type="ECO:0008006" key="4">
    <source>
        <dbReference type="Google" id="ProtNLM"/>
    </source>
</evidence>
<evidence type="ECO:0000313" key="2">
    <source>
        <dbReference type="EMBL" id="SEH04673.1"/>
    </source>
</evidence>
<keyword evidence="1" id="KW-0472">Membrane</keyword>
<evidence type="ECO:0000256" key="1">
    <source>
        <dbReference type="SAM" id="Phobius"/>
    </source>
</evidence>
<accession>A0A1H6F536</accession>
<feature type="transmembrane region" description="Helical" evidence="1">
    <location>
        <begin position="12"/>
        <end position="29"/>
    </location>
</feature>
<gene>
    <name evidence="2" type="ORF">MBHS_00522</name>
</gene>
<protein>
    <recommendedName>
        <fullName evidence="4">DUF2788 domain-containing protein</fullName>
    </recommendedName>
</protein>
<keyword evidence="1" id="KW-0812">Transmembrane</keyword>
<name>A0A1H6F536_9GAMM</name>
<dbReference type="InterPro" id="IPR021249">
    <property type="entry name" value="DUF2788"/>
</dbReference>
<sequence>MLNMTLAEFESWSLTLGLGGLMFYMFFIIYDLAKQSNAGKYGYIALFLVLGLGMAGFILSW</sequence>
<proteinExistence type="predicted"/>
<dbReference type="AlphaFoldDB" id="A0A1H6F536"/>
<reference evidence="2 3" key="1">
    <citation type="submission" date="2016-10" db="EMBL/GenBank/DDBJ databases">
        <authorList>
            <person name="de Groot N.N."/>
        </authorList>
    </citation>
    <scope>NUCLEOTIDE SEQUENCE [LARGE SCALE GENOMIC DNA]</scope>
    <source>
        <strain evidence="2">MBHS1</strain>
    </source>
</reference>
<dbReference type="Proteomes" id="UP000236724">
    <property type="component" value="Unassembled WGS sequence"/>
</dbReference>
<evidence type="ECO:0000313" key="3">
    <source>
        <dbReference type="Proteomes" id="UP000236724"/>
    </source>
</evidence>